<dbReference type="STRING" id="484498.SAMN05421686_101210"/>
<dbReference type="Gene3D" id="3.90.400.10">
    <property type="entry name" value="Oligo-1,6-glucosidase, Domain 2"/>
    <property type="match status" value="1"/>
</dbReference>
<dbReference type="PANTHER" id="PTHR38784">
    <property type="entry name" value="SUCROSE PHOSPHORYLASE"/>
    <property type="match status" value="1"/>
</dbReference>
<evidence type="ECO:0000256" key="2">
    <source>
        <dbReference type="ARBA" id="ARBA00022679"/>
    </source>
</evidence>
<evidence type="ECO:0000313" key="5">
    <source>
        <dbReference type="Proteomes" id="UP000185639"/>
    </source>
</evidence>
<keyword evidence="1" id="KW-0328">Glycosyltransferase</keyword>
<dbReference type="GO" id="GO:0004645">
    <property type="term" value="F:1,4-alpha-oligoglucan phosphorylase activity"/>
    <property type="evidence" value="ECO:0007669"/>
    <property type="project" value="InterPro"/>
</dbReference>
<gene>
    <name evidence="4" type="ORF">SAMN05421686_101210</name>
</gene>
<sequence>MSLKNAVQLIAYPDRIGQDLKDLAGFMEQHLSTAVGGVHILPFYPSNADAGFSPLTHKEVDPAYGGWADIERIAAQFDICADLTVNHISDESEEFKDFLQKKDESKYSELFVRVDKMGEFSPDDMAKIHIRKEKEPFREVTFADGSTERVWCTFTEQQIDLNYEADATYELMEDYIGFLASKGVKLFRLDAFGYTTKRVGSTCFLVEPDVYRNLDWVNSVAQKHGARCLPEVHDHSSYQYAISRRDMHPYGFALPPLVLFSLLDANSVYLKHWLRMCPRNMVTVLDTHDGICIPDVEGVLPEEKIAALIDNLQQRSADPIMRKSAANIHSVGAIYQITCTFYDALMQNDDAYIAARAIQFFTPGIPQVYYVGLLAGVNDEDLMEETGELRDINRHYYSLEEAKESLTSPVVKRLLKLMEFRSNYPAFDGRFELHSSNDSSVHMAWRHGEYYCEVFVDLNFNTAVLSYLDTETLEEVSFTC</sequence>
<dbReference type="Pfam" id="PF00128">
    <property type="entry name" value="Alpha-amylase"/>
    <property type="match status" value="1"/>
</dbReference>
<dbReference type="Gene3D" id="3.20.20.80">
    <property type="entry name" value="Glycosidases"/>
    <property type="match status" value="1"/>
</dbReference>
<dbReference type="InterPro" id="IPR045857">
    <property type="entry name" value="O16G_dom_2"/>
</dbReference>
<dbReference type="NCBIfam" id="TIGR03852">
    <property type="entry name" value="sucrose_gtfA"/>
    <property type="match status" value="1"/>
</dbReference>
<name>A0A1N7J014_9GAMM</name>
<dbReference type="InterPro" id="IPR022527">
    <property type="entry name" value="Sucrose_phospho"/>
</dbReference>
<dbReference type="RefSeq" id="WP_076513550.1">
    <property type="nucleotide sequence ID" value="NZ_FTOH01000001.1"/>
</dbReference>
<dbReference type="AlphaFoldDB" id="A0A1N7J014"/>
<dbReference type="SMART" id="SM00642">
    <property type="entry name" value="Aamy"/>
    <property type="match status" value="1"/>
</dbReference>
<organism evidence="4 5">
    <name type="scientific">Thalassolituus maritimus</name>
    <dbReference type="NCBI Taxonomy" id="484498"/>
    <lineage>
        <taxon>Bacteria</taxon>
        <taxon>Pseudomonadati</taxon>
        <taxon>Pseudomonadota</taxon>
        <taxon>Gammaproteobacteria</taxon>
        <taxon>Oceanospirillales</taxon>
        <taxon>Oceanospirillaceae</taxon>
        <taxon>Thalassolituus</taxon>
    </lineage>
</organism>
<evidence type="ECO:0000256" key="1">
    <source>
        <dbReference type="ARBA" id="ARBA00022676"/>
    </source>
</evidence>
<evidence type="ECO:0000259" key="3">
    <source>
        <dbReference type="SMART" id="SM00642"/>
    </source>
</evidence>
<dbReference type="PANTHER" id="PTHR38784:SF1">
    <property type="entry name" value="SUCROSE PHOSPHORYLASE"/>
    <property type="match status" value="1"/>
</dbReference>
<keyword evidence="2" id="KW-0808">Transferase</keyword>
<dbReference type="EMBL" id="FTOH01000001">
    <property type="protein sequence ID" value="SIS42705.1"/>
    <property type="molecule type" value="Genomic_DNA"/>
</dbReference>
<dbReference type="Proteomes" id="UP000185639">
    <property type="component" value="Unassembled WGS sequence"/>
</dbReference>
<feature type="domain" description="Glycosyl hydrolase family 13 catalytic" evidence="3">
    <location>
        <begin position="10"/>
        <end position="421"/>
    </location>
</feature>
<dbReference type="GO" id="GO:0005975">
    <property type="term" value="P:carbohydrate metabolic process"/>
    <property type="evidence" value="ECO:0007669"/>
    <property type="project" value="InterPro"/>
</dbReference>
<keyword evidence="5" id="KW-1185">Reference proteome</keyword>
<proteinExistence type="predicted"/>
<protein>
    <submittedName>
        <fullName evidence="4">Sucrose phosphorylase</fullName>
    </submittedName>
</protein>
<dbReference type="InterPro" id="IPR006047">
    <property type="entry name" value="GH13_cat_dom"/>
</dbReference>
<dbReference type="SUPFAM" id="SSF51445">
    <property type="entry name" value="(Trans)glycosidases"/>
    <property type="match status" value="1"/>
</dbReference>
<reference evidence="5" key="1">
    <citation type="submission" date="2017-01" db="EMBL/GenBank/DDBJ databases">
        <authorList>
            <person name="Varghese N."/>
            <person name="Submissions S."/>
        </authorList>
    </citation>
    <scope>NUCLEOTIDE SEQUENCE [LARGE SCALE GENOMIC DNA]</scope>
    <source>
        <strain evidence="5">DSM 24913</strain>
    </source>
</reference>
<dbReference type="InterPro" id="IPR017853">
    <property type="entry name" value="GH"/>
</dbReference>
<accession>A0A1N7J014</accession>
<dbReference type="OrthoDB" id="9805159at2"/>
<evidence type="ECO:0000313" key="4">
    <source>
        <dbReference type="EMBL" id="SIS42705.1"/>
    </source>
</evidence>